<gene>
    <name evidence="2" type="ORF">BJ875DRAFT_122947</name>
</gene>
<name>A0A9P7YDR1_9HELO</name>
<feature type="region of interest" description="Disordered" evidence="1">
    <location>
        <begin position="311"/>
        <end position="346"/>
    </location>
</feature>
<evidence type="ECO:0000313" key="2">
    <source>
        <dbReference type="EMBL" id="KAG9231332.1"/>
    </source>
</evidence>
<comment type="caution">
    <text evidence="2">The sequence shown here is derived from an EMBL/GenBank/DDBJ whole genome shotgun (WGS) entry which is preliminary data.</text>
</comment>
<organism evidence="2 3">
    <name type="scientific">Amylocarpus encephaloides</name>
    <dbReference type="NCBI Taxonomy" id="45428"/>
    <lineage>
        <taxon>Eukaryota</taxon>
        <taxon>Fungi</taxon>
        <taxon>Dikarya</taxon>
        <taxon>Ascomycota</taxon>
        <taxon>Pezizomycotina</taxon>
        <taxon>Leotiomycetes</taxon>
        <taxon>Helotiales</taxon>
        <taxon>Helotiales incertae sedis</taxon>
        <taxon>Amylocarpus</taxon>
    </lineage>
</organism>
<reference evidence="2" key="1">
    <citation type="journal article" date="2021" name="IMA Fungus">
        <title>Genomic characterization of three marine fungi, including Emericellopsis atlantica sp. nov. with signatures of a generalist lifestyle and marine biomass degradation.</title>
        <authorList>
            <person name="Hagestad O.C."/>
            <person name="Hou L."/>
            <person name="Andersen J.H."/>
            <person name="Hansen E.H."/>
            <person name="Altermark B."/>
            <person name="Li C."/>
            <person name="Kuhnert E."/>
            <person name="Cox R.J."/>
            <person name="Crous P.W."/>
            <person name="Spatafora J.W."/>
            <person name="Lail K."/>
            <person name="Amirebrahimi M."/>
            <person name="Lipzen A."/>
            <person name="Pangilinan J."/>
            <person name="Andreopoulos W."/>
            <person name="Hayes R.D."/>
            <person name="Ng V."/>
            <person name="Grigoriev I.V."/>
            <person name="Jackson S.A."/>
            <person name="Sutton T.D.S."/>
            <person name="Dobson A.D.W."/>
            <person name="Rama T."/>
        </authorList>
    </citation>
    <scope>NUCLEOTIDE SEQUENCE</scope>
    <source>
        <strain evidence="2">TRa018bII</strain>
    </source>
</reference>
<dbReference type="Proteomes" id="UP000824998">
    <property type="component" value="Unassembled WGS sequence"/>
</dbReference>
<feature type="compositionally biased region" description="Basic and acidic residues" evidence="1">
    <location>
        <begin position="122"/>
        <end position="131"/>
    </location>
</feature>
<protein>
    <submittedName>
        <fullName evidence="2">Uncharacterized protein</fullName>
    </submittedName>
</protein>
<dbReference type="AlphaFoldDB" id="A0A9P7YDR1"/>
<dbReference type="EMBL" id="MU251609">
    <property type="protein sequence ID" value="KAG9231332.1"/>
    <property type="molecule type" value="Genomic_DNA"/>
</dbReference>
<evidence type="ECO:0000256" key="1">
    <source>
        <dbReference type="SAM" id="MobiDB-lite"/>
    </source>
</evidence>
<feature type="region of interest" description="Disordered" evidence="1">
    <location>
        <begin position="113"/>
        <end position="136"/>
    </location>
</feature>
<evidence type="ECO:0000313" key="3">
    <source>
        <dbReference type="Proteomes" id="UP000824998"/>
    </source>
</evidence>
<accession>A0A9P7YDR1</accession>
<keyword evidence="3" id="KW-1185">Reference proteome</keyword>
<proteinExistence type="predicted"/>
<sequence length="346" mass="38451">MPGAPNSTTLAFPLSLIRCRVNVHVSRNGSAWRHGFFCRAYVGSLDCTEDPANSQQPYCGFTLKWRCRWHPMASPKLQGGKWNIHKGPRPCLCRGFDRITRVSKHRMLALQTSTDPALQSRLKGEEPDKRNRPSSQIRTLKVCLSEGTEHSVFDSTPVPFPALPMLPLLPTSHAINSMALPGNPFPITVSSTSLFLFSPTTPTPTQTNSHNPILTPRIARQARLRHPRVSKLLATAIHGTRLAVSPPSDSCRWMPMGGRSCGEARIEAEWFFFEVVKGRLMTAAKKEISPPIYILLPRVPTMPPPLMPVVTNAPRVPTPPRPLRVPTAGTKPYARRCEQTNSPQVR</sequence>